<dbReference type="SUPFAM" id="SSF56112">
    <property type="entry name" value="Protein kinase-like (PK-like)"/>
    <property type="match status" value="1"/>
</dbReference>
<dbReference type="GO" id="GO:0005886">
    <property type="term" value="C:plasma membrane"/>
    <property type="evidence" value="ECO:0007669"/>
    <property type="project" value="UniProtKB-SubCell"/>
</dbReference>
<dbReference type="EMBL" id="JAZDWU010000002">
    <property type="protein sequence ID" value="KAL0010131.1"/>
    <property type="molecule type" value="Genomic_DNA"/>
</dbReference>
<keyword evidence="2" id="KW-0723">Serine/threonine-protein kinase</keyword>
<reference evidence="6 7" key="1">
    <citation type="submission" date="2024-01" db="EMBL/GenBank/DDBJ databases">
        <title>A telomere-to-telomere, gap-free genome of sweet tea (Lithocarpus litseifolius).</title>
        <authorList>
            <person name="Zhou J."/>
        </authorList>
    </citation>
    <scope>NUCLEOTIDE SEQUENCE [LARGE SCALE GENOMIC DNA]</scope>
    <source>
        <strain evidence="6">Zhou-2022a</strain>
        <tissue evidence="6">Leaf</tissue>
    </source>
</reference>
<evidence type="ECO:0000313" key="6">
    <source>
        <dbReference type="EMBL" id="KAL0010131.1"/>
    </source>
</evidence>
<dbReference type="Gene3D" id="1.10.510.10">
    <property type="entry name" value="Transferase(Phosphotransferase) domain 1"/>
    <property type="match status" value="1"/>
</dbReference>
<gene>
    <name evidence="6" type="ORF">SO802_005239</name>
</gene>
<dbReference type="InterPro" id="IPR005508">
    <property type="entry name" value="At2g31720-like"/>
</dbReference>
<name>A0AAW2DN81_9ROSI</name>
<dbReference type="InterPro" id="IPR000719">
    <property type="entry name" value="Prot_kinase_dom"/>
</dbReference>
<dbReference type="GO" id="GO:0004713">
    <property type="term" value="F:protein tyrosine kinase activity"/>
    <property type="evidence" value="ECO:0007669"/>
    <property type="project" value="InterPro"/>
</dbReference>
<dbReference type="PANTHER" id="PTHR47985:SF4">
    <property type="entry name" value="SERINE_THREONINE-PROTEIN KINASE PBL27"/>
    <property type="match status" value="1"/>
</dbReference>
<sequence>MAIKKIDNVALSLQEEDNFLEAISNMSHLRHPNIVTLAGYCAEHGQRLLVYEYVGNGSLHDILHFAKDSSKTLTWNTCVRIALGTARALEHMEEEIISGSRLVELNEHNSGHGLCFFGSRLGFGFKKLFKTNITEGNNRFSITLRQIVKVDFLSEQEKEELRARQEIPVRLINSKLQIFNDMVLIQWDMPKDTRNTSSTYALRTRWNIVQTSNDLKERDLVQL</sequence>
<dbReference type="GO" id="GO:0004674">
    <property type="term" value="F:protein serine/threonine kinase activity"/>
    <property type="evidence" value="ECO:0007669"/>
    <property type="project" value="UniProtKB-KW"/>
</dbReference>
<dbReference type="PROSITE" id="PS50011">
    <property type="entry name" value="PROTEIN_KINASE_DOM"/>
    <property type="match status" value="1"/>
</dbReference>
<accession>A0AAW2DN81</accession>
<dbReference type="Pfam" id="PF03754">
    <property type="entry name" value="At2g31720-like"/>
    <property type="match status" value="1"/>
</dbReference>
<dbReference type="PANTHER" id="PTHR47985">
    <property type="entry name" value="OS07G0668900 PROTEIN"/>
    <property type="match status" value="1"/>
</dbReference>
<protein>
    <recommendedName>
        <fullName evidence="5">Protein kinase domain-containing protein</fullName>
    </recommendedName>
</protein>
<keyword evidence="2" id="KW-0418">Kinase</keyword>
<keyword evidence="7" id="KW-1185">Reference proteome</keyword>
<evidence type="ECO:0000259" key="5">
    <source>
        <dbReference type="PROSITE" id="PS50011"/>
    </source>
</evidence>
<organism evidence="6 7">
    <name type="scientific">Lithocarpus litseifolius</name>
    <dbReference type="NCBI Taxonomy" id="425828"/>
    <lineage>
        <taxon>Eukaryota</taxon>
        <taxon>Viridiplantae</taxon>
        <taxon>Streptophyta</taxon>
        <taxon>Embryophyta</taxon>
        <taxon>Tracheophyta</taxon>
        <taxon>Spermatophyta</taxon>
        <taxon>Magnoliopsida</taxon>
        <taxon>eudicotyledons</taxon>
        <taxon>Gunneridae</taxon>
        <taxon>Pentapetalae</taxon>
        <taxon>rosids</taxon>
        <taxon>fabids</taxon>
        <taxon>Fagales</taxon>
        <taxon>Fagaceae</taxon>
        <taxon>Lithocarpus</taxon>
    </lineage>
</organism>
<dbReference type="AlphaFoldDB" id="A0AAW2DN81"/>
<keyword evidence="3" id="KW-0472">Membrane</keyword>
<evidence type="ECO:0000313" key="7">
    <source>
        <dbReference type="Proteomes" id="UP001459277"/>
    </source>
</evidence>
<proteinExistence type="predicted"/>
<dbReference type="InterPro" id="IPR020635">
    <property type="entry name" value="Tyr_kinase_cat_dom"/>
</dbReference>
<evidence type="ECO:0000256" key="4">
    <source>
        <dbReference type="ARBA" id="ARBA00023288"/>
    </source>
</evidence>
<dbReference type="Proteomes" id="UP001459277">
    <property type="component" value="Unassembled WGS sequence"/>
</dbReference>
<keyword evidence="2" id="KW-0808">Transferase</keyword>
<keyword evidence="4" id="KW-0449">Lipoprotein</keyword>
<dbReference type="InterPro" id="IPR011009">
    <property type="entry name" value="Kinase-like_dom_sf"/>
</dbReference>
<feature type="domain" description="Protein kinase" evidence="5">
    <location>
        <begin position="1"/>
        <end position="223"/>
    </location>
</feature>
<dbReference type="SMART" id="SM00219">
    <property type="entry name" value="TyrKc"/>
    <property type="match status" value="1"/>
</dbReference>
<dbReference type="GO" id="GO:0005524">
    <property type="term" value="F:ATP binding"/>
    <property type="evidence" value="ECO:0007669"/>
    <property type="project" value="InterPro"/>
</dbReference>
<dbReference type="InterPro" id="IPR001245">
    <property type="entry name" value="Ser-Thr/Tyr_kinase_cat_dom"/>
</dbReference>
<dbReference type="GO" id="GO:0003677">
    <property type="term" value="F:DNA binding"/>
    <property type="evidence" value="ECO:0007669"/>
    <property type="project" value="InterPro"/>
</dbReference>
<evidence type="ECO:0000256" key="2">
    <source>
        <dbReference type="ARBA" id="ARBA00022527"/>
    </source>
</evidence>
<comment type="subcellular location">
    <subcellularLocation>
        <location evidence="1">Cell membrane</location>
        <topology evidence="1">Lipid-anchor</topology>
    </subcellularLocation>
</comment>
<dbReference type="Pfam" id="PF07714">
    <property type="entry name" value="PK_Tyr_Ser-Thr"/>
    <property type="match status" value="1"/>
</dbReference>
<evidence type="ECO:0000256" key="1">
    <source>
        <dbReference type="ARBA" id="ARBA00004193"/>
    </source>
</evidence>
<comment type="caution">
    <text evidence="6">The sequence shown here is derived from an EMBL/GenBank/DDBJ whole genome shotgun (WGS) entry which is preliminary data.</text>
</comment>
<evidence type="ECO:0000256" key="3">
    <source>
        <dbReference type="ARBA" id="ARBA00023136"/>
    </source>
</evidence>